<dbReference type="AlphaFoldDB" id="A0A3P9NDZ9"/>
<dbReference type="OMA" id="SISHECV"/>
<dbReference type="PANTHER" id="PTHR34921">
    <property type="entry name" value="MEIOTIC RECOMBINATION PROTEIN REC114"/>
    <property type="match status" value="1"/>
</dbReference>
<organism evidence="1 2">
    <name type="scientific">Poecilia reticulata</name>
    <name type="common">Guppy</name>
    <name type="synonym">Acanthophacelus reticulatus</name>
    <dbReference type="NCBI Taxonomy" id="8081"/>
    <lineage>
        <taxon>Eukaryota</taxon>
        <taxon>Metazoa</taxon>
        <taxon>Chordata</taxon>
        <taxon>Craniata</taxon>
        <taxon>Vertebrata</taxon>
        <taxon>Euteleostomi</taxon>
        <taxon>Actinopterygii</taxon>
        <taxon>Neopterygii</taxon>
        <taxon>Teleostei</taxon>
        <taxon>Neoteleostei</taxon>
        <taxon>Acanthomorphata</taxon>
        <taxon>Ovalentaria</taxon>
        <taxon>Atherinomorphae</taxon>
        <taxon>Cyprinodontiformes</taxon>
        <taxon>Poeciliidae</taxon>
        <taxon>Poeciliinae</taxon>
        <taxon>Poecilia</taxon>
    </lineage>
</organism>
<evidence type="ECO:0000313" key="2">
    <source>
        <dbReference type="Proteomes" id="UP000242638"/>
    </source>
</evidence>
<dbReference type="Proteomes" id="UP000242638">
    <property type="component" value="Unassembled WGS sequence"/>
</dbReference>
<dbReference type="PANTHER" id="PTHR34921:SF1">
    <property type="entry name" value="MEIOTIC RECOMBINATION PROTEIN REC114"/>
    <property type="match status" value="1"/>
</dbReference>
<dbReference type="Bgee" id="ENSPREG00000005346">
    <property type="expression patterns" value="Expressed in head"/>
</dbReference>
<proteinExistence type="predicted"/>
<dbReference type="GeneTree" id="ENSGT00390000007235"/>
<reference evidence="1" key="3">
    <citation type="submission" date="2025-09" db="UniProtKB">
        <authorList>
            <consortium name="Ensembl"/>
        </authorList>
    </citation>
    <scope>IDENTIFICATION</scope>
    <source>
        <strain evidence="1">Guanapo</strain>
    </source>
</reference>
<protein>
    <submittedName>
        <fullName evidence="1">REC114 meiotic recombination protein</fullName>
    </submittedName>
</protein>
<dbReference type="Ensembl" id="ENSPRET00000007892.1">
    <property type="protein sequence ID" value="ENSPREP00000007800.1"/>
    <property type="gene ID" value="ENSPREG00000005346.1"/>
</dbReference>
<evidence type="ECO:0000313" key="1">
    <source>
        <dbReference type="Ensembl" id="ENSPREP00000007800.1"/>
    </source>
</evidence>
<reference evidence="2" key="1">
    <citation type="submission" date="2013-11" db="EMBL/GenBank/DDBJ databases">
        <title>The genomic landscape of the Guanapo guppy.</title>
        <authorList>
            <person name="Kuenstner A."/>
            <person name="Dreyer C."/>
        </authorList>
    </citation>
    <scope>NUCLEOTIDE SEQUENCE</scope>
    <source>
        <strain evidence="2">Guanapo</strain>
    </source>
</reference>
<dbReference type="STRING" id="8081.ENSPREP00000007800"/>
<dbReference type="Pfam" id="PF15165">
    <property type="entry name" value="REC114-like"/>
    <property type="match status" value="1"/>
</dbReference>
<dbReference type="InterPro" id="IPR029168">
    <property type="entry name" value="REC114L"/>
</dbReference>
<keyword evidence="2" id="KW-1185">Reference proteome</keyword>
<sequence>MLSQGHVRRQEETTFLLATTNVTLKKSFEMAASHIWTLRRFGQFVPQTGRKPWKVLEAKANEPKIVMTLLESGYLLVLQGQENLATIPLHDGSNSLKVQHKSDNLMIRFTVKGESRMIRMQFDGSSTAEAVNQCSRAVEKLSAYVPVTSLEVAATHPNQPPTVVPPAAQQACQRKTGQSEPEAVHGSVSIKRLTEHFLGETALALPNLYSPCSLASGDLEPILRICLLDPSFPAFVEKVQEELEKLQEE</sequence>
<accession>A0A3P9NDZ9</accession>
<reference evidence="1" key="2">
    <citation type="submission" date="2025-08" db="UniProtKB">
        <authorList>
            <consortium name="Ensembl"/>
        </authorList>
    </citation>
    <scope>IDENTIFICATION</scope>
    <source>
        <strain evidence="1">Guanapo</strain>
    </source>
</reference>
<name>A0A3P9NDZ9_POERE</name>